<gene>
    <name evidence="1" type="ORF">IG193_02240</name>
</gene>
<dbReference type="Proteomes" id="UP000594121">
    <property type="component" value="Chromosome"/>
</dbReference>
<evidence type="ECO:0000313" key="2">
    <source>
        <dbReference type="Proteomes" id="UP000594121"/>
    </source>
</evidence>
<name>A0A7L9FKH0_9CREN</name>
<proteinExistence type="predicted"/>
<dbReference type="AlphaFoldDB" id="A0A7L9FKH0"/>
<sequence>MIVVLTHDVDYSRRGPGLDHILRRRERFEEWVVERVLREGFNPYFGVPRVVEVEEGFGVRSTFFFRAFYDDGETVEGYAGVIRDLLGRGWSVGLHYNDPGRVGEEKAFMEGVLGFRVEGTRGHFLRVADFSVLRELGVKFDSSVVYSRGGCDARNAGFFDAGGVVEFPVTFMDAYMFTYDGMSEERVTSFIVSCVEKLREGGVKLATILWHDSSVYMRGGRVYPEVLRALSRFELLDMATAYRMVAGNEL</sequence>
<evidence type="ECO:0000313" key="1">
    <source>
        <dbReference type="EMBL" id="QOJ79305.1"/>
    </source>
</evidence>
<keyword evidence="2" id="KW-1185">Reference proteome</keyword>
<dbReference type="InterPro" id="IPR011330">
    <property type="entry name" value="Glyco_hydro/deAcase_b/a-brl"/>
</dbReference>
<reference evidence="1 2" key="1">
    <citation type="submission" date="2020-10" db="EMBL/GenBank/DDBJ databases">
        <title>Thermofilum lucidum 3507LT sp. nov. a novel member of Thermofilaceae family isolated from Chile hot spring, and proposal of description order Thermofilales.</title>
        <authorList>
            <person name="Zayulina K.S."/>
            <person name="Elcheninov A.G."/>
            <person name="Toshchakov S.V."/>
            <person name="Kublanov I.V."/>
        </authorList>
    </citation>
    <scope>NUCLEOTIDE SEQUENCE [LARGE SCALE GENOMIC DNA]</scope>
    <source>
        <strain evidence="1 2">3507LT</strain>
    </source>
</reference>
<dbReference type="InParanoid" id="A0A7L9FKH0"/>
<dbReference type="Gene3D" id="3.20.20.370">
    <property type="entry name" value="Glycoside hydrolase/deacetylase"/>
    <property type="match status" value="1"/>
</dbReference>
<dbReference type="SUPFAM" id="SSF88713">
    <property type="entry name" value="Glycoside hydrolase/deacetylase"/>
    <property type="match status" value="1"/>
</dbReference>
<dbReference type="GeneID" id="59148678"/>
<protein>
    <recommendedName>
        <fullName evidence="3">Polysaccharide deacetylase</fullName>
    </recommendedName>
</protein>
<evidence type="ECO:0008006" key="3">
    <source>
        <dbReference type="Google" id="ProtNLM"/>
    </source>
</evidence>
<dbReference type="KEGG" id="thel:IG193_02240"/>
<dbReference type="GO" id="GO:0005975">
    <property type="term" value="P:carbohydrate metabolic process"/>
    <property type="evidence" value="ECO:0007669"/>
    <property type="project" value="InterPro"/>
</dbReference>
<accession>A0A7L9FKH0</accession>
<organism evidence="1 2">
    <name type="scientific">Infirmifilum lucidum</name>
    <dbReference type="NCBI Taxonomy" id="2776706"/>
    <lineage>
        <taxon>Archaea</taxon>
        <taxon>Thermoproteota</taxon>
        <taxon>Thermoprotei</taxon>
        <taxon>Thermofilales</taxon>
        <taxon>Thermofilaceae</taxon>
        <taxon>Infirmifilum</taxon>
    </lineage>
</organism>
<dbReference type="RefSeq" id="WP_192819277.1">
    <property type="nucleotide sequence ID" value="NZ_CP062310.1"/>
</dbReference>
<dbReference type="EMBL" id="CP062310">
    <property type="protein sequence ID" value="QOJ79305.1"/>
    <property type="molecule type" value="Genomic_DNA"/>
</dbReference>